<dbReference type="SUPFAM" id="SSF49785">
    <property type="entry name" value="Galactose-binding domain-like"/>
    <property type="match status" value="2"/>
</dbReference>
<comment type="caution">
    <text evidence="1">The sequence shown here is derived from an EMBL/GenBank/DDBJ whole genome shotgun (WGS) entry which is preliminary data.</text>
</comment>
<keyword evidence="2" id="KW-1185">Reference proteome</keyword>
<protein>
    <submittedName>
        <fullName evidence="1">Uncharacterized protein</fullName>
    </submittedName>
</protein>
<organism evidence="1 2">
    <name type="scientific">Owenia fusiformis</name>
    <name type="common">Polychaete worm</name>
    <dbReference type="NCBI Taxonomy" id="6347"/>
    <lineage>
        <taxon>Eukaryota</taxon>
        <taxon>Metazoa</taxon>
        <taxon>Spiralia</taxon>
        <taxon>Lophotrochozoa</taxon>
        <taxon>Annelida</taxon>
        <taxon>Polychaeta</taxon>
        <taxon>Sedentaria</taxon>
        <taxon>Canalipalpata</taxon>
        <taxon>Sabellida</taxon>
        <taxon>Oweniida</taxon>
        <taxon>Oweniidae</taxon>
        <taxon>Owenia</taxon>
    </lineage>
</organism>
<dbReference type="Gene3D" id="2.60.120.260">
    <property type="entry name" value="Galactose-binding domain-like"/>
    <property type="match status" value="2"/>
</dbReference>
<dbReference type="CDD" id="cd00057">
    <property type="entry name" value="FA58C"/>
    <property type="match status" value="1"/>
</dbReference>
<dbReference type="Proteomes" id="UP000749559">
    <property type="component" value="Unassembled WGS sequence"/>
</dbReference>
<dbReference type="OrthoDB" id="6094239at2759"/>
<dbReference type="SMART" id="SM00231">
    <property type="entry name" value="FA58C"/>
    <property type="match status" value="1"/>
</dbReference>
<reference evidence="1" key="1">
    <citation type="submission" date="2022-03" db="EMBL/GenBank/DDBJ databases">
        <authorList>
            <person name="Martin C."/>
        </authorList>
    </citation>
    <scope>NUCLEOTIDE SEQUENCE</scope>
</reference>
<evidence type="ECO:0000313" key="1">
    <source>
        <dbReference type="EMBL" id="CAH1776728.1"/>
    </source>
</evidence>
<dbReference type="PROSITE" id="PS50022">
    <property type="entry name" value="FA58C_3"/>
    <property type="match status" value="1"/>
</dbReference>
<dbReference type="EMBL" id="CAIIXF020000002">
    <property type="protein sequence ID" value="CAH1776728.1"/>
    <property type="molecule type" value="Genomic_DNA"/>
</dbReference>
<proteinExistence type="predicted"/>
<dbReference type="AlphaFoldDB" id="A0A8J1TFV4"/>
<dbReference type="InterPro" id="IPR008979">
    <property type="entry name" value="Galactose-bd-like_sf"/>
</dbReference>
<accession>A0A8J1TFV4</accession>
<feature type="non-terminal residue" evidence="1">
    <location>
        <position position="313"/>
    </location>
</feature>
<dbReference type="Pfam" id="PF00754">
    <property type="entry name" value="F5_F8_type_C"/>
    <property type="match status" value="1"/>
</dbReference>
<dbReference type="InterPro" id="IPR000421">
    <property type="entry name" value="FA58C"/>
</dbReference>
<gene>
    <name evidence="1" type="ORF">OFUS_LOCUS3877</name>
</gene>
<dbReference type="PANTHER" id="PTHR24543">
    <property type="entry name" value="MULTICOPPER OXIDASE-RELATED"/>
    <property type="match status" value="1"/>
</dbReference>
<evidence type="ECO:0000313" key="2">
    <source>
        <dbReference type="Proteomes" id="UP000749559"/>
    </source>
</evidence>
<sequence length="313" mass="35641">MEIPVSFTISSPYQTGCWHATQYPGNAEWIQADLGQVMFIRGIITQGRNWAHQWVSSYKFLYGKDEDSLYEYKTVLQGNSDRDTKVQNMLDPPVEARYVRINPQTYYVNMCMRFDVIGCPVEPGNVGAWVNVTLARPFWVKEVGMIQNRESLLTQARKVKMDFSDGSTTKTDMFDMKSTDQHSWESVRFEPPLLANWVKITFIEAYVKSAEPFGIVELDILADFGPLTNQAALIGTATSSSQFNSDLAAHNAIDGTLIANFAFQWNTWEGQWISITLDAEYWVHVIKYANRCARNSQHKKVLVQLYDASASLK</sequence>
<name>A0A8J1TFV4_OWEFU</name>